<accession>A0ABN9X9N4</accession>
<feature type="region of interest" description="Disordered" evidence="1">
    <location>
        <begin position="1624"/>
        <end position="1651"/>
    </location>
</feature>
<dbReference type="SUPFAM" id="SSF53474">
    <property type="entry name" value="alpha/beta-Hydrolases"/>
    <property type="match status" value="1"/>
</dbReference>
<feature type="compositionally biased region" description="Pro residues" evidence="1">
    <location>
        <begin position="1179"/>
        <end position="1189"/>
    </location>
</feature>
<name>A0ABN9X9N4_9DINO</name>
<feature type="domain" description="Fungal lipase-type" evidence="3">
    <location>
        <begin position="686"/>
        <end position="827"/>
    </location>
</feature>
<evidence type="ECO:0000256" key="2">
    <source>
        <dbReference type="SAM" id="Phobius"/>
    </source>
</evidence>
<feature type="transmembrane region" description="Helical" evidence="2">
    <location>
        <begin position="1771"/>
        <end position="1794"/>
    </location>
</feature>
<feature type="region of interest" description="Disordered" evidence="1">
    <location>
        <begin position="2313"/>
        <end position="2453"/>
    </location>
</feature>
<feature type="transmembrane region" description="Helical" evidence="2">
    <location>
        <begin position="1942"/>
        <end position="1964"/>
    </location>
</feature>
<feature type="transmembrane region" description="Helical" evidence="2">
    <location>
        <begin position="1678"/>
        <end position="1703"/>
    </location>
</feature>
<dbReference type="InterPro" id="IPR029058">
    <property type="entry name" value="AB_hydrolase_fold"/>
</dbReference>
<feature type="region of interest" description="Disordered" evidence="1">
    <location>
        <begin position="989"/>
        <end position="1015"/>
    </location>
</feature>
<feature type="transmembrane region" description="Helical" evidence="2">
    <location>
        <begin position="1976"/>
        <end position="1996"/>
    </location>
</feature>
<gene>
    <name evidence="4" type="ORF">PCOR1329_LOCUS74274</name>
</gene>
<feature type="compositionally biased region" description="Pro residues" evidence="1">
    <location>
        <begin position="1145"/>
        <end position="1154"/>
    </location>
</feature>
<feature type="compositionally biased region" description="Low complexity" evidence="1">
    <location>
        <begin position="2465"/>
        <end position="2476"/>
    </location>
</feature>
<feature type="compositionally biased region" description="Low complexity" evidence="1">
    <location>
        <begin position="2351"/>
        <end position="2360"/>
    </location>
</feature>
<keyword evidence="2" id="KW-1133">Transmembrane helix</keyword>
<dbReference type="Pfam" id="PF01764">
    <property type="entry name" value="Lipase_3"/>
    <property type="match status" value="1"/>
</dbReference>
<sequence>MTSMRDVLAELNPLIDWHHTQVGCGLDAKTCADNQMQSLLSRVRSFGTISTDDATLLVGTIRDNALPDWSPDQIAEICTAVGQKTGVLTSAADKEATKLKSGDMSQKAMIAMVCKRAHAIGMYTLSEGSKGQLAAVVSSQLTGVANDMWYDILVQVKLKLATMKARDWKHRTIWEYDSPDSLESESWHYAAYPEGDPPRGQDWYIDEPDFVRLSSRLMKGGKHAAKQVRDDRPAPPPPTAPPPAICDFGAYQFMYGTMNAYHMYAHPGMEAVALSKRPAAAGGDADGVEGADDDGDELADEEGGPPKKVMKGAPPKKAMKVVMRRRIRWDTGSTRQEAFTKAMKFIDERAVADLPVLPASGPGAAGGRGVRLAVLAGSLAAVAGLVGLAAPPAVGRARASSQFLGRVGLWDASGAPCANGTARWMWADAGVRVPGVGAKQHPSRAAEWNPLRWSPALPVPAVAEQLQASSSPARPVEVDFESCGSRFRQAFASVGDALRRLDHFADSRAVRRDITLCANRTCRWMWGDAGLVPAVERWNPWRWSSQKPVGDTVDELKGFFETDRPVQMDISGCGVEASLEFRNATEALHSLDAKAAAGSVPFEFDINASKQLAIVSSLAYHTKPACLEEISKWTCESCNRSGLDVVPRSVQVFSTKHSAFRGLTAKLPAADTAQARGDVPSTECLVSFRGSTYAGSLHGNVAQLHTDLDVAQVEVPVEWGCRSCYVHKGFLNAWQELEQEVLSALRGSGCEGSGLVLTGHSLGGALATLAAWPLSRLHGFHLSRIYTFESPRVGGTAFASAWNDAIAKEVPAFRVTHGGDPITRMPCFFGAFRHVLHEVRHEEDGGYPIRFAQCLRATLGLLVFEAVVRIGGQRPHASASPGAPPGPAATVDPYAEAPCEQSSLTDAVVVVKLALDEDEQATVSVPSGAVFGDVKEALAASLGRPDISRSARLVQRVGRSGFTAYGDAEKLGGRRTVYVMGVGSLRAAPPAGGAAGPRAQAEAEAGGAGGATPPTLTLQQARALQRELLAGFSGPEFRRGLDALRRSPLREAAPRKFAVERQKLLLTVQGAVLPTYGFRGDARGVFDMVSMLSSTAEFLEDAEFMRNGFRLDRLLSLADAPTAKVPGRSRSRSKAAARAPARLPASPPGRTPGRPPRRPPEEAVVPGQPQQERQEVGPPARPPEPPPAGPQGQHAAAPPPETAAEPVEQQPMHAPGRAQAEPGLPQVGLLETPPASPRRAATPPRPSPGHSPARQRQPLAQVQLAAQPLEQQQSAPSARQTDQVEVVVALVASEEEVVLTLPVDATVGELRQALASYLRQPPVARRARLVQKTRSVFTALQDSDKLGGRRKVHAMGVDSLKPAREPLDAERARQMQRDLRDGFASEAFQRRLQELLALPRGSPEFLQGRAVEVLAVHQLVLPKYGFDASPRALREVRELLEHLAQGDPQITQAARRLDLEELLQRCPDLLRQVAALCEEPASSRGRASGDARGGIYQRMRLWSPFFRALCEEEPTAAGPLQRLARTVASCRTVLRSDGARAARLLLGACWIGIMGVASPVLCVVWTLSESGAQPHPTPADPLRHRPALLALAAASVAVPVLLPRRGAGDSAGLRGALRQLSRWHGAQGESPAARGPPRSPEQWEQEERRRSARDAELAVTASDGFVLSLRAGLAGCSALALVAALWPLVGACASCVGLLLVAVPQARFAGYDVKLHVLKMMQPRARGWQNLGPAVLREETSAVMMREQFLEETRLEEERVSQLPADCRLGAIWTLTTTCFFVCAFRSVILWVGVLQGCSRAERDVHEPGCLPTLAAMVCPGFLMVGTVMRFCLAVRGACPAPDSDVEAPRDQGALPRCAQAAACALVSLPPVLLSGLGIWLTTKLLADYSKSPLGDVLSLWRVPEWEEVLVVAAVAALWVALLLFSSALSACIRILSDSGSVTFIGILGAGYLAFEAMMVAMMLGQGARHLPRMMMLVSSVSTAMLSFGGICYIIYATAAFMQEPPFESGSSCERAGAPSGPSSVRRCAVPPLGSFAPQRGDGADEAEVGVEIGALLEAPEAPAAAEVQAARSGLLKAGHTVSFRGDAPAAGWPPGAGRGLTLQEATRLQRELIDSFSSDEFQACFREVQRSFYRKNLKHYRFHRQKLLHSVQTKVLPKYGFSDDLSGVFDMLRVMAEHVGQEEFDRNAEAIDSLLLQGPRGELLEPPPEVFEAGPRSEDAQVGTATDEMVTVLVRHALHQDEPVEAAVSVPSSAVFGDVKAALASSLGRPGISRSARLVQRVGRSGFTSYNDDEKLGGRRTVFVMGLSSLERASSEGGASVPTAVTKSEARDPSGPAHPGGVGARPPPAAVAAGCAQPAERPPAQALHSAVGRPPSRPPSQPRAQQLQEEAEEEEEVLRTRPPPEQLPEQPAGLAPATATAQQPTESLEQLPEPELQPQQQQQPQPEPAPLPSVTLQEQLPLAARPEQPQAQLQQGGWQTGRPPSSALPASARQARLLTVRLALSGVDFRTLVPLTGRGGPLTAGELRALLLDRGLLSCAADVSMSAEAPVFREPAGRDHAVRPLDDSDEVTGDVIWISQEKAH</sequence>
<feature type="compositionally biased region" description="Low complexity" evidence="1">
    <location>
        <begin position="2411"/>
        <end position="2445"/>
    </location>
</feature>
<feature type="region of interest" description="Disordered" evidence="1">
    <location>
        <begin position="2465"/>
        <end position="2493"/>
    </location>
</feature>
<feature type="region of interest" description="Disordered" evidence="1">
    <location>
        <begin position="1122"/>
        <end position="1257"/>
    </location>
</feature>
<reference evidence="4" key="1">
    <citation type="submission" date="2023-10" db="EMBL/GenBank/DDBJ databases">
        <authorList>
            <person name="Chen Y."/>
            <person name="Shah S."/>
            <person name="Dougan E. K."/>
            <person name="Thang M."/>
            <person name="Chan C."/>
        </authorList>
    </citation>
    <scope>NUCLEOTIDE SEQUENCE [LARGE SCALE GENOMIC DNA]</scope>
</reference>
<organism evidence="4 5">
    <name type="scientific">Prorocentrum cordatum</name>
    <dbReference type="NCBI Taxonomy" id="2364126"/>
    <lineage>
        <taxon>Eukaryota</taxon>
        <taxon>Sar</taxon>
        <taxon>Alveolata</taxon>
        <taxon>Dinophyceae</taxon>
        <taxon>Prorocentrales</taxon>
        <taxon>Prorocentraceae</taxon>
        <taxon>Prorocentrum</taxon>
    </lineage>
</organism>
<feature type="transmembrane region" description="Helical" evidence="2">
    <location>
        <begin position="1909"/>
        <end position="1936"/>
    </location>
</feature>
<evidence type="ECO:0000256" key="1">
    <source>
        <dbReference type="SAM" id="MobiDB-lite"/>
    </source>
</evidence>
<feature type="compositionally biased region" description="Low complexity" evidence="1">
    <location>
        <begin position="1190"/>
        <end position="1211"/>
    </location>
</feature>
<dbReference type="EMBL" id="CAUYUJ010020059">
    <property type="protein sequence ID" value="CAK0895560.1"/>
    <property type="molecule type" value="Genomic_DNA"/>
</dbReference>
<feature type="compositionally biased region" description="Acidic residues" evidence="1">
    <location>
        <begin position="286"/>
        <end position="303"/>
    </location>
</feature>
<evidence type="ECO:0000313" key="4">
    <source>
        <dbReference type="EMBL" id="CAK0895560.1"/>
    </source>
</evidence>
<proteinExistence type="predicted"/>
<dbReference type="CDD" id="cd00519">
    <property type="entry name" value="Lipase_3"/>
    <property type="match status" value="1"/>
</dbReference>
<dbReference type="InterPro" id="IPR051218">
    <property type="entry name" value="Sec_MonoDiacylglyc_Lipase"/>
</dbReference>
<protein>
    <recommendedName>
        <fullName evidence="3">Fungal lipase-type domain-containing protein</fullName>
    </recommendedName>
</protein>
<dbReference type="PANTHER" id="PTHR45856">
    <property type="entry name" value="ALPHA/BETA-HYDROLASES SUPERFAMILY PROTEIN"/>
    <property type="match status" value="1"/>
</dbReference>
<dbReference type="Proteomes" id="UP001189429">
    <property type="component" value="Unassembled WGS sequence"/>
</dbReference>
<dbReference type="PANTHER" id="PTHR45856:SF11">
    <property type="entry name" value="FUNGAL LIPASE-LIKE DOMAIN-CONTAINING PROTEIN"/>
    <property type="match status" value="1"/>
</dbReference>
<feature type="region of interest" description="Disordered" evidence="1">
    <location>
        <begin position="221"/>
        <end position="242"/>
    </location>
</feature>
<evidence type="ECO:0000259" key="3">
    <source>
        <dbReference type="Pfam" id="PF01764"/>
    </source>
</evidence>
<dbReference type="Gene3D" id="3.40.50.1820">
    <property type="entry name" value="alpha/beta hydrolase"/>
    <property type="match status" value="1"/>
</dbReference>
<keyword evidence="5" id="KW-1185">Reference proteome</keyword>
<evidence type="ECO:0000313" key="5">
    <source>
        <dbReference type="Proteomes" id="UP001189429"/>
    </source>
</evidence>
<feature type="region of interest" description="Disordered" evidence="1">
    <location>
        <begin position="280"/>
        <end position="316"/>
    </location>
</feature>
<comment type="caution">
    <text evidence="4">The sequence shown here is derived from an EMBL/GenBank/DDBJ whole genome shotgun (WGS) entry which is preliminary data.</text>
</comment>
<dbReference type="InterPro" id="IPR002921">
    <property type="entry name" value="Fungal_lipase-type"/>
</dbReference>
<keyword evidence="2" id="KW-0812">Transmembrane</keyword>
<keyword evidence="2" id="KW-0472">Membrane</keyword>